<dbReference type="GO" id="GO:0006886">
    <property type="term" value="P:intracellular protein transport"/>
    <property type="evidence" value="ECO:0007669"/>
    <property type="project" value="TreeGrafter"/>
</dbReference>
<dbReference type="CDD" id="cd15849">
    <property type="entry name" value="SNARE_Sso1"/>
    <property type="match status" value="1"/>
</dbReference>
<keyword evidence="12" id="KW-1185">Reference proteome</keyword>
<dbReference type="PANTHER" id="PTHR19957:SF307">
    <property type="entry name" value="PROTEIN SSO1-RELATED"/>
    <property type="match status" value="1"/>
</dbReference>
<dbReference type="Proteomes" id="UP000239156">
    <property type="component" value="Unassembled WGS sequence"/>
</dbReference>
<keyword evidence="4 9" id="KW-1133">Transmembrane helix</keyword>
<dbReference type="AlphaFoldDB" id="A0A2S4UWH9"/>
<feature type="compositionally biased region" description="Polar residues" evidence="8">
    <location>
        <begin position="22"/>
        <end position="31"/>
    </location>
</feature>
<dbReference type="InterPro" id="IPR000727">
    <property type="entry name" value="T_SNARE_dom"/>
</dbReference>
<evidence type="ECO:0000256" key="6">
    <source>
        <dbReference type="ARBA" id="ARBA00023136"/>
    </source>
</evidence>
<reference evidence="11" key="1">
    <citation type="submission" date="2017-12" db="EMBL/GenBank/DDBJ databases">
        <title>Gene loss provides genomic basis for host adaptation in cereal stripe rust fungi.</title>
        <authorList>
            <person name="Xia C."/>
        </authorList>
    </citation>
    <scope>NUCLEOTIDE SEQUENCE [LARGE SCALE GENOMIC DNA]</scope>
    <source>
        <strain evidence="11">93-210</strain>
    </source>
</reference>
<dbReference type="VEuPathDB" id="FungiDB:PSHT_08164"/>
<feature type="domain" description="T-SNARE coiled-coil homology" evidence="10">
    <location>
        <begin position="225"/>
        <end position="287"/>
    </location>
</feature>
<evidence type="ECO:0000256" key="5">
    <source>
        <dbReference type="ARBA" id="ARBA00023054"/>
    </source>
</evidence>
<dbReference type="GO" id="GO:0031201">
    <property type="term" value="C:SNARE complex"/>
    <property type="evidence" value="ECO:0007669"/>
    <property type="project" value="TreeGrafter"/>
</dbReference>
<evidence type="ECO:0000256" key="8">
    <source>
        <dbReference type="SAM" id="MobiDB-lite"/>
    </source>
</evidence>
<evidence type="ECO:0000259" key="10">
    <source>
        <dbReference type="PROSITE" id="PS50192"/>
    </source>
</evidence>
<feature type="transmembrane region" description="Helical" evidence="9">
    <location>
        <begin position="308"/>
        <end position="327"/>
    </location>
</feature>
<feature type="region of interest" description="Disordered" evidence="8">
    <location>
        <begin position="1"/>
        <end position="46"/>
    </location>
</feature>
<evidence type="ECO:0000256" key="1">
    <source>
        <dbReference type="ARBA" id="ARBA00004211"/>
    </source>
</evidence>
<sequence>MARDRLAAMRNNNYAQEPAPPSSRQTNQPHNGNHDDKLSSTKESGNIDSYEMKEKYLDMPSFMDEVSSLNDGIRTVNENVDRVKDFHNRLLSELDEQQHQSISNQLATLTSDTSRLTKNLKNRIHSLQLSISHNQAQFNNGDANVRATQIGALKKRLMDSLMKYQSVEQESRQKYKSRMERQYKIVKPDATPEEIRQAVDSDDGGQIFSQALLTSNRYGDARAAFNEVKERHEDVKRIEQTITELMEMFNDLATMVEEQDQLIQNVENNAGEIQRDVEQAGQHITKARDSAASARRKRWICFVKTSNFFVMILILAIVAAIIAIVVVTQRKNNTIVATSTPSTQARA</sequence>
<comment type="caution">
    <text evidence="11">The sequence shown here is derived from an EMBL/GenBank/DDBJ whole genome shotgun (WGS) entry which is preliminary data.</text>
</comment>
<evidence type="ECO:0000256" key="9">
    <source>
        <dbReference type="SAM" id="Phobius"/>
    </source>
</evidence>
<evidence type="ECO:0000256" key="3">
    <source>
        <dbReference type="ARBA" id="ARBA00022692"/>
    </source>
</evidence>
<dbReference type="Pfam" id="PF00804">
    <property type="entry name" value="Syntaxin"/>
    <property type="match status" value="1"/>
</dbReference>
<keyword evidence="3 9" id="KW-0812">Transmembrane</keyword>
<dbReference type="Pfam" id="PF05739">
    <property type="entry name" value="SNARE"/>
    <property type="match status" value="1"/>
</dbReference>
<name>A0A2S4UWH9_9BASI</name>
<dbReference type="Gene3D" id="1.20.58.70">
    <property type="match status" value="1"/>
</dbReference>
<dbReference type="SUPFAM" id="SSF47661">
    <property type="entry name" value="t-snare proteins"/>
    <property type="match status" value="1"/>
</dbReference>
<dbReference type="InterPro" id="IPR006011">
    <property type="entry name" value="Syntaxin_N"/>
</dbReference>
<feature type="coiled-coil region" evidence="7">
    <location>
        <begin position="256"/>
        <end position="283"/>
    </location>
</feature>
<evidence type="ECO:0000313" key="12">
    <source>
        <dbReference type="Proteomes" id="UP000239156"/>
    </source>
</evidence>
<dbReference type="GO" id="GO:0048278">
    <property type="term" value="P:vesicle docking"/>
    <property type="evidence" value="ECO:0007669"/>
    <property type="project" value="TreeGrafter"/>
</dbReference>
<dbReference type="GO" id="GO:0005886">
    <property type="term" value="C:plasma membrane"/>
    <property type="evidence" value="ECO:0007669"/>
    <property type="project" value="TreeGrafter"/>
</dbReference>
<gene>
    <name evidence="11" type="ORF">PSTT_12351</name>
</gene>
<dbReference type="InterPro" id="IPR045242">
    <property type="entry name" value="Syntaxin"/>
</dbReference>
<keyword evidence="6 9" id="KW-0472">Membrane</keyword>
<protein>
    <recommendedName>
        <fullName evidence="10">t-SNARE coiled-coil homology domain-containing protein</fullName>
    </recommendedName>
</protein>
<comment type="subcellular location">
    <subcellularLocation>
        <location evidence="1">Membrane</location>
        <topology evidence="1">Single-pass type IV membrane protein</topology>
    </subcellularLocation>
</comment>
<dbReference type="FunFam" id="1.20.58.70:FF:000008">
    <property type="entry name" value="Syntaxin family protein"/>
    <property type="match status" value="1"/>
</dbReference>
<evidence type="ECO:0000313" key="11">
    <source>
        <dbReference type="EMBL" id="POW01643.1"/>
    </source>
</evidence>
<organism evidence="11 12">
    <name type="scientific">Puccinia striiformis</name>
    <dbReference type="NCBI Taxonomy" id="27350"/>
    <lineage>
        <taxon>Eukaryota</taxon>
        <taxon>Fungi</taxon>
        <taxon>Dikarya</taxon>
        <taxon>Basidiomycota</taxon>
        <taxon>Pucciniomycotina</taxon>
        <taxon>Pucciniomycetes</taxon>
        <taxon>Pucciniales</taxon>
        <taxon>Pucciniaceae</taxon>
        <taxon>Puccinia</taxon>
    </lineage>
</organism>
<evidence type="ECO:0000256" key="2">
    <source>
        <dbReference type="ARBA" id="ARBA00009063"/>
    </source>
</evidence>
<keyword evidence="5 7" id="KW-0175">Coiled coil</keyword>
<dbReference type="GO" id="GO:0005484">
    <property type="term" value="F:SNAP receptor activity"/>
    <property type="evidence" value="ECO:0007669"/>
    <property type="project" value="TreeGrafter"/>
</dbReference>
<dbReference type="EMBL" id="PKSL01000155">
    <property type="protein sequence ID" value="POW01643.1"/>
    <property type="molecule type" value="Genomic_DNA"/>
</dbReference>
<dbReference type="VEuPathDB" id="FungiDB:PSTT_12351"/>
<dbReference type="InterPro" id="IPR010989">
    <property type="entry name" value="SNARE"/>
</dbReference>
<evidence type="ECO:0000256" key="4">
    <source>
        <dbReference type="ARBA" id="ARBA00022989"/>
    </source>
</evidence>
<accession>A0A2S4UWH9</accession>
<comment type="similarity">
    <text evidence="2">Belongs to the syntaxin family.</text>
</comment>
<dbReference type="CDD" id="cd00179">
    <property type="entry name" value="SynN"/>
    <property type="match status" value="1"/>
</dbReference>
<dbReference type="GO" id="GO:0012505">
    <property type="term" value="C:endomembrane system"/>
    <property type="evidence" value="ECO:0007669"/>
    <property type="project" value="TreeGrafter"/>
</dbReference>
<dbReference type="PROSITE" id="PS50192">
    <property type="entry name" value="T_SNARE"/>
    <property type="match status" value="1"/>
</dbReference>
<evidence type="ECO:0000256" key="7">
    <source>
        <dbReference type="SAM" id="Coils"/>
    </source>
</evidence>
<dbReference type="GO" id="GO:0006906">
    <property type="term" value="P:vesicle fusion"/>
    <property type="evidence" value="ECO:0007669"/>
    <property type="project" value="TreeGrafter"/>
</dbReference>
<dbReference type="GO" id="GO:0006887">
    <property type="term" value="P:exocytosis"/>
    <property type="evidence" value="ECO:0007669"/>
    <property type="project" value="TreeGrafter"/>
</dbReference>
<dbReference type="SMART" id="SM00397">
    <property type="entry name" value="t_SNARE"/>
    <property type="match status" value="1"/>
</dbReference>
<dbReference type="SMART" id="SM00503">
    <property type="entry name" value="SynN"/>
    <property type="match status" value="1"/>
</dbReference>
<dbReference type="GO" id="GO:0000149">
    <property type="term" value="F:SNARE binding"/>
    <property type="evidence" value="ECO:0007669"/>
    <property type="project" value="TreeGrafter"/>
</dbReference>
<dbReference type="PANTHER" id="PTHR19957">
    <property type="entry name" value="SYNTAXIN"/>
    <property type="match status" value="1"/>
</dbReference>
<proteinExistence type="inferred from homology"/>